<dbReference type="Gene3D" id="1.10.3210.10">
    <property type="entry name" value="Hypothetical protein af1432"/>
    <property type="match status" value="1"/>
</dbReference>
<gene>
    <name evidence="1" type="ORF">V6984_16900</name>
</gene>
<dbReference type="SUPFAM" id="SSF109604">
    <property type="entry name" value="HD-domain/PDEase-like"/>
    <property type="match status" value="1"/>
</dbReference>
<sequence length="207" mass="23521">MDFKERIEERLKSTGREGMSQLLKWMEENGFYEVPCSASNHLAKEGGLAEHSLNVLGAMQDVSFLLCEGPELLTKDQQDAIIICSLLHDLGKTGDYDKPGYVPNMLKGRPTKANPAPEPYQSLSKPYEVNKELSPIDHEIRSIKIASQFINLTEEEELAILWHNGLYGNFKYQIPGKETPLYLLLHFADMWASRVLEKEVVIIDEQI</sequence>
<dbReference type="EMBL" id="CP146256">
    <property type="protein sequence ID" value="XAH73170.1"/>
    <property type="molecule type" value="Genomic_DNA"/>
</dbReference>
<accession>A0ABZ3EUF9</accession>
<reference evidence="1 2" key="1">
    <citation type="submission" date="2024-02" db="EMBL/GenBank/DDBJ databases">
        <title>Bacterial strain from lacustrine sediment.</title>
        <authorList>
            <person name="Petit C."/>
            <person name="Fadhlaoui K."/>
        </authorList>
    </citation>
    <scope>NUCLEOTIDE SEQUENCE [LARGE SCALE GENOMIC DNA]</scope>
    <source>
        <strain evidence="1 2">IPX-CK</strain>
    </source>
</reference>
<dbReference type="RefSeq" id="WP_342756777.1">
    <property type="nucleotide sequence ID" value="NZ_CP146256.1"/>
</dbReference>
<dbReference type="InterPro" id="IPR003607">
    <property type="entry name" value="HD/PDEase_dom"/>
</dbReference>
<evidence type="ECO:0000313" key="2">
    <source>
        <dbReference type="Proteomes" id="UP001451571"/>
    </source>
</evidence>
<proteinExistence type="predicted"/>
<name>A0ABZ3EUF9_9FIRM</name>
<keyword evidence="2" id="KW-1185">Reference proteome</keyword>
<dbReference type="CDD" id="cd00077">
    <property type="entry name" value="HDc"/>
    <property type="match status" value="1"/>
</dbReference>
<evidence type="ECO:0000313" key="1">
    <source>
        <dbReference type="EMBL" id="XAH73170.1"/>
    </source>
</evidence>
<protein>
    <submittedName>
        <fullName evidence="1">HD family phosphohydrolase</fullName>
    </submittedName>
</protein>
<organism evidence="1 2">
    <name type="scientific">Kineothrix sedimenti</name>
    <dbReference type="NCBI Taxonomy" id="3123317"/>
    <lineage>
        <taxon>Bacteria</taxon>
        <taxon>Bacillati</taxon>
        <taxon>Bacillota</taxon>
        <taxon>Clostridia</taxon>
        <taxon>Lachnospirales</taxon>
        <taxon>Lachnospiraceae</taxon>
        <taxon>Kineothrix</taxon>
    </lineage>
</organism>
<dbReference type="Proteomes" id="UP001451571">
    <property type="component" value="Chromosome"/>
</dbReference>